<evidence type="ECO:0000256" key="1">
    <source>
        <dbReference type="ARBA" id="ARBA00004173"/>
    </source>
</evidence>
<keyword evidence="5" id="KW-0687">Ribonucleoprotein</keyword>
<keyword evidence="10" id="KW-1185">Reference proteome</keyword>
<dbReference type="GO" id="GO:1990904">
    <property type="term" value="C:ribonucleoprotein complex"/>
    <property type="evidence" value="ECO:0007669"/>
    <property type="project" value="UniProtKB-KW"/>
</dbReference>
<evidence type="ECO:0000313" key="10">
    <source>
        <dbReference type="Proteomes" id="UP000182334"/>
    </source>
</evidence>
<reference evidence="9 10" key="1">
    <citation type="submission" date="2016-10" db="EMBL/GenBank/DDBJ databases">
        <authorList>
            <person name="de Groot N.N."/>
        </authorList>
    </citation>
    <scope>NUCLEOTIDE SEQUENCE [LARGE SCALE GENOMIC DNA]</scope>
    <source>
        <strain evidence="8 10">CBS 141442</strain>
        <strain evidence="7 9">PYCC 4715</strain>
    </source>
</reference>
<accession>A0A1L0DR71</accession>
<dbReference type="STRING" id="45354.A0A1L0DR71"/>
<evidence type="ECO:0000256" key="4">
    <source>
        <dbReference type="ARBA" id="ARBA00023128"/>
    </source>
</evidence>
<organism evidence="7 9">
    <name type="scientific">Sungouiella intermedia</name>
    <dbReference type="NCBI Taxonomy" id="45354"/>
    <lineage>
        <taxon>Eukaryota</taxon>
        <taxon>Fungi</taxon>
        <taxon>Dikarya</taxon>
        <taxon>Ascomycota</taxon>
        <taxon>Saccharomycotina</taxon>
        <taxon>Pichiomycetes</taxon>
        <taxon>Metschnikowiaceae</taxon>
        <taxon>Sungouiella</taxon>
    </lineage>
</organism>
<evidence type="ECO:0000313" key="8">
    <source>
        <dbReference type="EMBL" id="SGZ55038.1"/>
    </source>
</evidence>
<evidence type="ECO:0000256" key="3">
    <source>
        <dbReference type="ARBA" id="ARBA00022980"/>
    </source>
</evidence>
<dbReference type="InterPro" id="IPR038584">
    <property type="entry name" value="Ribosomal_bL33_sf"/>
</dbReference>
<comment type="similarity">
    <text evidence="2">Belongs to the bacterial ribosomal protein bL33 family.</text>
</comment>
<dbReference type="GO" id="GO:0006412">
    <property type="term" value="P:translation"/>
    <property type="evidence" value="ECO:0007669"/>
    <property type="project" value="InterPro"/>
</dbReference>
<dbReference type="EMBL" id="LT635767">
    <property type="protein sequence ID" value="SGZ54878.1"/>
    <property type="molecule type" value="Genomic_DNA"/>
</dbReference>
<dbReference type="PANTHER" id="PTHR47037:SF1">
    <property type="entry name" value="LARGE RIBOSOMAL SUBUNIT PROTEIN BL33M"/>
    <property type="match status" value="1"/>
</dbReference>
<dbReference type="SUPFAM" id="SSF57829">
    <property type="entry name" value="Zn-binding ribosomal proteins"/>
    <property type="match status" value="1"/>
</dbReference>
<dbReference type="AlphaFoldDB" id="A0A1L0DR71"/>
<sequence length="72" mass="8508">MAAKAKTTHTMVKLISAAKTGYEKWFKIPRHSQRLNLILYDPRAKRHCLFTEDKKRKVPDLVAKDYNRSHRV</sequence>
<evidence type="ECO:0000256" key="2">
    <source>
        <dbReference type="ARBA" id="ARBA00007596"/>
    </source>
</evidence>
<evidence type="ECO:0000313" key="9">
    <source>
        <dbReference type="Proteomes" id="UP000182259"/>
    </source>
</evidence>
<dbReference type="EMBL" id="LT635760">
    <property type="protein sequence ID" value="SGZ55038.1"/>
    <property type="molecule type" value="Genomic_DNA"/>
</dbReference>
<evidence type="ECO:0000256" key="5">
    <source>
        <dbReference type="ARBA" id="ARBA00023274"/>
    </source>
</evidence>
<proteinExistence type="inferred from homology"/>
<protein>
    <recommendedName>
        <fullName evidence="6">Large ribosomal subunit protein bL33m</fullName>
    </recommendedName>
</protein>
<dbReference type="Proteomes" id="UP000182334">
    <property type="component" value="Chromosome V"/>
</dbReference>
<dbReference type="Gene3D" id="2.20.28.120">
    <property type="entry name" value="Ribosomal protein L33"/>
    <property type="match status" value="1"/>
</dbReference>
<dbReference type="Proteomes" id="UP000182259">
    <property type="component" value="Chromosome IV"/>
</dbReference>
<keyword evidence="3" id="KW-0689">Ribosomal protein</keyword>
<dbReference type="OrthoDB" id="275534at2759"/>
<dbReference type="InterPro" id="IPR011332">
    <property type="entry name" value="Ribosomal_zn-bd"/>
</dbReference>
<dbReference type="InterPro" id="IPR052008">
    <property type="entry name" value="Mitoribosomal_protein_bL33"/>
</dbReference>
<name>A0A1L0DR71_9ASCO</name>
<evidence type="ECO:0000256" key="6">
    <source>
        <dbReference type="ARBA" id="ARBA00035275"/>
    </source>
</evidence>
<evidence type="ECO:0000313" key="7">
    <source>
        <dbReference type="EMBL" id="SGZ54878.1"/>
    </source>
</evidence>
<dbReference type="PANTHER" id="PTHR47037">
    <property type="entry name" value="39S RIBOSOMAL PROTEIN L33, MITOCHONDRIAL"/>
    <property type="match status" value="1"/>
</dbReference>
<comment type="subcellular location">
    <subcellularLocation>
        <location evidence="1">Mitochondrion</location>
    </subcellularLocation>
</comment>
<dbReference type="GO" id="GO:0005840">
    <property type="term" value="C:ribosome"/>
    <property type="evidence" value="ECO:0007669"/>
    <property type="project" value="UniProtKB-KW"/>
</dbReference>
<gene>
    <name evidence="7" type="ORF">SAMEA4029009_CIC11G00000001650</name>
    <name evidence="8" type="ORF">SAMEA4029010_CIC11G00000003991</name>
</gene>
<keyword evidence="4" id="KW-0496">Mitochondrion</keyword>
<dbReference type="GO" id="GO:0005739">
    <property type="term" value="C:mitochondrion"/>
    <property type="evidence" value="ECO:0007669"/>
    <property type="project" value="UniProtKB-SubCell"/>
</dbReference>